<accession>A0AAW0CNZ2</accession>
<organism evidence="2 3">
    <name type="scientific">Paramarasmius palmivorus</name>
    <dbReference type="NCBI Taxonomy" id="297713"/>
    <lineage>
        <taxon>Eukaryota</taxon>
        <taxon>Fungi</taxon>
        <taxon>Dikarya</taxon>
        <taxon>Basidiomycota</taxon>
        <taxon>Agaricomycotina</taxon>
        <taxon>Agaricomycetes</taxon>
        <taxon>Agaricomycetidae</taxon>
        <taxon>Agaricales</taxon>
        <taxon>Marasmiineae</taxon>
        <taxon>Marasmiaceae</taxon>
        <taxon>Paramarasmius</taxon>
    </lineage>
</organism>
<evidence type="ECO:0000313" key="3">
    <source>
        <dbReference type="Proteomes" id="UP001383192"/>
    </source>
</evidence>
<dbReference type="AlphaFoldDB" id="A0AAW0CNZ2"/>
<comment type="caution">
    <text evidence="2">The sequence shown here is derived from an EMBL/GenBank/DDBJ whole genome shotgun (WGS) entry which is preliminary data.</text>
</comment>
<reference evidence="2 3" key="1">
    <citation type="submission" date="2024-01" db="EMBL/GenBank/DDBJ databases">
        <title>A draft genome for a cacao thread blight-causing isolate of Paramarasmius palmivorus.</title>
        <authorList>
            <person name="Baruah I.K."/>
            <person name="Bukari Y."/>
            <person name="Amoako-Attah I."/>
            <person name="Meinhardt L.W."/>
            <person name="Bailey B.A."/>
            <person name="Cohen S.P."/>
        </authorList>
    </citation>
    <scope>NUCLEOTIDE SEQUENCE [LARGE SCALE GENOMIC DNA]</scope>
    <source>
        <strain evidence="2 3">GH-12</strain>
    </source>
</reference>
<gene>
    <name evidence="2" type="ORF">VNI00_009570</name>
</gene>
<evidence type="ECO:0000313" key="2">
    <source>
        <dbReference type="EMBL" id="KAK7040664.1"/>
    </source>
</evidence>
<feature type="compositionally biased region" description="Polar residues" evidence="1">
    <location>
        <begin position="69"/>
        <end position="78"/>
    </location>
</feature>
<protein>
    <submittedName>
        <fullName evidence="2">Uncharacterized protein</fullName>
    </submittedName>
</protein>
<proteinExistence type="predicted"/>
<dbReference type="Proteomes" id="UP001383192">
    <property type="component" value="Unassembled WGS sequence"/>
</dbReference>
<dbReference type="PANTHER" id="PTHR35043">
    <property type="entry name" value="TRANSCRIPTION FACTOR DOMAIN-CONTAINING PROTEIN"/>
    <property type="match status" value="1"/>
</dbReference>
<dbReference type="PANTHER" id="PTHR35043:SF8">
    <property type="entry name" value="DUF4220 DOMAIN-CONTAINING PROTEIN"/>
    <property type="match status" value="1"/>
</dbReference>
<feature type="region of interest" description="Disordered" evidence="1">
    <location>
        <begin position="54"/>
        <end position="78"/>
    </location>
</feature>
<sequence length="246" mass="27799">MGGFALYDGETFCGYLWNDGDDVNLPDIRNIISAYHRKLREAIAEIEAETEGKEIGQATEKLPVGADPTRSTSTQGNGAQILNENSHLLEYLLKAGHIRISENEITGSLSHSDSITKAIAVIQTTWFLLQVVARAAEGLAITELEIVTVGFAVLNFGTYFLWWNKPLRVRYPVRVYWRQQGIVERTCNVEQSNPNVRWIDGILVSIRNSIQDMLDIFRKADAAVFNLLFHDRLNDQPLSASWWFTN</sequence>
<dbReference type="EMBL" id="JAYKXP010000036">
    <property type="protein sequence ID" value="KAK7040664.1"/>
    <property type="molecule type" value="Genomic_DNA"/>
</dbReference>
<keyword evidence="3" id="KW-1185">Reference proteome</keyword>
<evidence type="ECO:0000256" key="1">
    <source>
        <dbReference type="SAM" id="MobiDB-lite"/>
    </source>
</evidence>
<name>A0AAW0CNZ2_9AGAR</name>